<proteinExistence type="predicted"/>
<feature type="domain" description="Protein kinase" evidence="1">
    <location>
        <begin position="6"/>
        <end position="256"/>
    </location>
</feature>
<reference evidence="2" key="1">
    <citation type="journal article" date="2020" name="Nat. Commun.">
        <title>Large-scale genome sequencing of mycorrhizal fungi provides insights into the early evolution of symbiotic traits.</title>
        <authorList>
            <person name="Miyauchi S."/>
            <person name="Kiss E."/>
            <person name="Kuo A."/>
            <person name="Drula E."/>
            <person name="Kohler A."/>
            <person name="Sanchez-Garcia M."/>
            <person name="Morin E."/>
            <person name="Andreopoulos B."/>
            <person name="Barry K.W."/>
            <person name="Bonito G."/>
            <person name="Buee M."/>
            <person name="Carver A."/>
            <person name="Chen C."/>
            <person name="Cichocki N."/>
            <person name="Clum A."/>
            <person name="Culley D."/>
            <person name="Crous P.W."/>
            <person name="Fauchery L."/>
            <person name="Girlanda M."/>
            <person name="Hayes R.D."/>
            <person name="Keri Z."/>
            <person name="LaButti K."/>
            <person name="Lipzen A."/>
            <person name="Lombard V."/>
            <person name="Magnuson J."/>
            <person name="Maillard F."/>
            <person name="Murat C."/>
            <person name="Nolan M."/>
            <person name="Ohm R.A."/>
            <person name="Pangilinan J."/>
            <person name="Pereira M.F."/>
            <person name="Perotto S."/>
            <person name="Peter M."/>
            <person name="Pfister S."/>
            <person name="Riley R."/>
            <person name="Sitrit Y."/>
            <person name="Stielow J.B."/>
            <person name="Szollosi G."/>
            <person name="Zifcakova L."/>
            <person name="Stursova M."/>
            <person name="Spatafora J.W."/>
            <person name="Tedersoo L."/>
            <person name="Vaario L.M."/>
            <person name="Yamada A."/>
            <person name="Yan M."/>
            <person name="Wang P."/>
            <person name="Xu J."/>
            <person name="Bruns T."/>
            <person name="Baldrian P."/>
            <person name="Vilgalys R."/>
            <person name="Dunand C."/>
            <person name="Henrissat B."/>
            <person name="Grigoriev I.V."/>
            <person name="Hibbett D."/>
            <person name="Nagy L.G."/>
            <person name="Martin F.M."/>
        </authorList>
    </citation>
    <scope>NUCLEOTIDE SEQUENCE</scope>
    <source>
        <strain evidence="2">UP504</strain>
    </source>
</reference>
<keyword evidence="3" id="KW-1185">Reference proteome</keyword>
<dbReference type="InterPro" id="IPR001245">
    <property type="entry name" value="Ser-Thr/Tyr_kinase_cat_dom"/>
</dbReference>
<dbReference type="InterPro" id="IPR000719">
    <property type="entry name" value="Prot_kinase_dom"/>
</dbReference>
<dbReference type="PROSITE" id="PS50011">
    <property type="entry name" value="PROTEIN_KINASE_DOM"/>
    <property type="match status" value="1"/>
</dbReference>
<dbReference type="InterPro" id="IPR011009">
    <property type="entry name" value="Kinase-like_dom_sf"/>
</dbReference>
<evidence type="ECO:0000259" key="1">
    <source>
        <dbReference type="PROSITE" id="PS50011"/>
    </source>
</evidence>
<dbReference type="GO" id="GO:0005524">
    <property type="term" value="F:ATP binding"/>
    <property type="evidence" value="ECO:0007669"/>
    <property type="project" value="InterPro"/>
</dbReference>
<name>A0A9P6DV34_9AGAM</name>
<dbReference type="EMBL" id="MU128989">
    <property type="protein sequence ID" value="KAF9512258.1"/>
    <property type="molecule type" value="Genomic_DNA"/>
</dbReference>
<dbReference type="AlphaFoldDB" id="A0A9P6DV34"/>
<accession>A0A9P6DV34</accession>
<dbReference type="PANTHER" id="PTHR44329">
    <property type="entry name" value="SERINE/THREONINE-PROTEIN KINASE TNNI3K-RELATED"/>
    <property type="match status" value="1"/>
</dbReference>
<dbReference type="SUPFAM" id="SSF56112">
    <property type="entry name" value="Protein kinase-like (PK-like)"/>
    <property type="match status" value="1"/>
</dbReference>
<gene>
    <name evidence="2" type="ORF">BS47DRAFT_1345645</name>
</gene>
<sequence>MDSSELTVPIEVHRGDHAIICKGVRAGRTVAIKKVNVESCQARFGNDLNHRNVVPFLGCCGPRHELPYMISEWMSNGNARVYARKNADKNVDFSILPEGLIYLHSQSPPIIHGGLKASNILIDADGTARITDFALASIAADVQTGSRPPPMRWSAPEVLEGDNHEVSSDMYSYACVILEIITDADPFSKYNHLYRLHRLIREGLRPEFPQSELAWRRGLTNPECALWKLMHECWAPHPERRPTAVQARDRMLEIWSERRARARVQGVGGAIATVI</sequence>
<evidence type="ECO:0000313" key="2">
    <source>
        <dbReference type="EMBL" id="KAF9512258.1"/>
    </source>
</evidence>
<dbReference type="OrthoDB" id="1924919at2759"/>
<protein>
    <recommendedName>
        <fullName evidence="1">Protein kinase domain-containing protein</fullName>
    </recommendedName>
</protein>
<dbReference type="InterPro" id="IPR051681">
    <property type="entry name" value="Ser/Thr_Kinases-Pseudokinases"/>
</dbReference>
<dbReference type="PANTHER" id="PTHR44329:SF214">
    <property type="entry name" value="PROTEIN KINASE DOMAIN-CONTAINING PROTEIN"/>
    <property type="match status" value="1"/>
</dbReference>
<comment type="caution">
    <text evidence="2">The sequence shown here is derived from an EMBL/GenBank/DDBJ whole genome shotgun (WGS) entry which is preliminary data.</text>
</comment>
<dbReference type="Pfam" id="PF07714">
    <property type="entry name" value="PK_Tyr_Ser-Thr"/>
    <property type="match status" value="1"/>
</dbReference>
<evidence type="ECO:0000313" key="3">
    <source>
        <dbReference type="Proteomes" id="UP000886523"/>
    </source>
</evidence>
<organism evidence="2 3">
    <name type="scientific">Hydnum rufescens UP504</name>
    <dbReference type="NCBI Taxonomy" id="1448309"/>
    <lineage>
        <taxon>Eukaryota</taxon>
        <taxon>Fungi</taxon>
        <taxon>Dikarya</taxon>
        <taxon>Basidiomycota</taxon>
        <taxon>Agaricomycotina</taxon>
        <taxon>Agaricomycetes</taxon>
        <taxon>Cantharellales</taxon>
        <taxon>Hydnaceae</taxon>
        <taxon>Hydnum</taxon>
    </lineage>
</organism>
<dbReference type="Gene3D" id="1.10.510.10">
    <property type="entry name" value="Transferase(Phosphotransferase) domain 1"/>
    <property type="match status" value="1"/>
</dbReference>
<dbReference type="Proteomes" id="UP000886523">
    <property type="component" value="Unassembled WGS sequence"/>
</dbReference>
<dbReference type="GO" id="GO:0004674">
    <property type="term" value="F:protein serine/threonine kinase activity"/>
    <property type="evidence" value="ECO:0007669"/>
    <property type="project" value="TreeGrafter"/>
</dbReference>